<accession>A0A6J5Q0P7</accession>
<dbReference type="EMBL" id="LR796798">
    <property type="protein sequence ID" value="CAB4167006.1"/>
    <property type="molecule type" value="Genomic_DNA"/>
</dbReference>
<evidence type="ECO:0000313" key="2">
    <source>
        <dbReference type="EMBL" id="CAB4174975.1"/>
    </source>
</evidence>
<evidence type="ECO:0000313" key="4">
    <source>
        <dbReference type="EMBL" id="CAB4189097.1"/>
    </source>
</evidence>
<dbReference type="EMBL" id="LR797132">
    <property type="protein sequence ID" value="CAB4189097.1"/>
    <property type="molecule type" value="Genomic_DNA"/>
</dbReference>
<organism evidence="2">
    <name type="scientific">uncultured Caudovirales phage</name>
    <dbReference type="NCBI Taxonomy" id="2100421"/>
    <lineage>
        <taxon>Viruses</taxon>
        <taxon>Duplodnaviria</taxon>
        <taxon>Heunggongvirae</taxon>
        <taxon>Uroviricota</taxon>
        <taxon>Caudoviricetes</taxon>
        <taxon>Peduoviridae</taxon>
        <taxon>Maltschvirus</taxon>
        <taxon>Maltschvirus maltsch</taxon>
    </lineage>
</organism>
<dbReference type="EMBL" id="LR796979">
    <property type="protein sequence ID" value="CAB4179269.1"/>
    <property type="molecule type" value="Genomic_DNA"/>
</dbReference>
<proteinExistence type="predicted"/>
<sequence length="68" mass="7797">MPTKTTYEVTKTEVRSSFQYARELMRQADKLLSDKSVTSFDNNSEFGQLCNELVANVAILDTYLQERA</sequence>
<dbReference type="EMBL" id="LR798433">
    <property type="protein sequence ID" value="CAB5231536.1"/>
    <property type="molecule type" value="Genomic_DNA"/>
</dbReference>
<evidence type="ECO:0000313" key="5">
    <source>
        <dbReference type="EMBL" id="CAB4193214.1"/>
    </source>
</evidence>
<dbReference type="EMBL" id="LR797196">
    <property type="protein sequence ID" value="CAB4193214.1"/>
    <property type="molecule type" value="Genomic_DNA"/>
</dbReference>
<dbReference type="EMBL" id="LR796924">
    <property type="protein sequence ID" value="CAB4174975.1"/>
    <property type="molecule type" value="Genomic_DNA"/>
</dbReference>
<reference evidence="2" key="1">
    <citation type="submission" date="2020-05" db="EMBL/GenBank/DDBJ databases">
        <authorList>
            <person name="Chiriac C."/>
            <person name="Salcher M."/>
            <person name="Ghai R."/>
            <person name="Kavagutti S V."/>
        </authorList>
    </citation>
    <scope>NUCLEOTIDE SEQUENCE</scope>
</reference>
<evidence type="ECO:0000313" key="6">
    <source>
        <dbReference type="EMBL" id="CAB5231536.1"/>
    </source>
</evidence>
<name>A0A6J5Q0P7_9CAUD</name>
<evidence type="ECO:0000313" key="3">
    <source>
        <dbReference type="EMBL" id="CAB4179269.1"/>
    </source>
</evidence>
<gene>
    <name evidence="3" type="ORF">UFOVP1034_53</name>
    <name evidence="4" type="ORF">UFOVP1177_53</name>
    <name evidence="5" type="ORF">UFOVP1243_40</name>
    <name evidence="6" type="ORF">UFOVP1581_105</name>
    <name evidence="1" type="ORF">UFOVP854_105</name>
    <name evidence="2" type="ORF">UFOVP964_105</name>
</gene>
<evidence type="ECO:0000313" key="1">
    <source>
        <dbReference type="EMBL" id="CAB4167006.1"/>
    </source>
</evidence>
<protein>
    <submittedName>
        <fullName evidence="2">Uncharacterized protein</fullName>
    </submittedName>
</protein>